<organism evidence="2 3">
    <name type="scientific">Clathrus columnatus</name>
    <dbReference type="NCBI Taxonomy" id="1419009"/>
    <lineage>
        <taxon>Eukaryota</taxon>
        <taxon>Fungi</taxon>
        <taxon>Dikarya</taxon>
        <taxon>Basidiomycota</taxon>
        <taxon>Agaricomycotina</taxon>
        <taxon>Agaricomycetes</taxon>
        <taxon>Phallomycetidae</taxon>
        <taxon>Phallales</taxon>
        <taxon>Clathraceae</taxon>
        <taxon>Clathrus</taxon>
    </lineage>
</organism>
<evidence type="ECO:0000313" key="3">
    <source>
        <dbReference type="Proteomes" id="UP001050691"/>
    </source>
</evidence>
<keyword evidence="3" id="KW-1185">Reference proteome</keyword>
<reference evidence="2" key="1">
    <citation type="submission" date="2021-10" db="EMBL/GenBank/DDBJ databases">
        <title>De novo Genome Assembly of Clathrus columnatus (Basidiomycota, Fungi) Using Illumina and Nanopore Sequence Data.</title>
        <authorList>
            <person name="Ogiso-Tanaka E."/>
            <person name="Itagaki H."/>
            <person name="Hosoya T."/>
            <person name="Hosaka K."/>
        </authorList>
    </citation>
    <scope>NUCLEOTIDE SEQUENCE</scope>
    <source>
        <strain evidence="2">MO-923</strain>
    </source>
</reference>
<comment type="caution">
    <text evidence="2">The sequence shown here is derived from an EMBL/GenBank/DDBJ whole genome shotgun (WGS) entry which is preliminary data.</text>
</comment>
<gene>
    <name evidence="2" type="ORF">Clacol_007771</name>
</gene>
<dbReference type="EMBL" id="BPWL01000008">
    <property type="protein sequence ID" value="GJJ13517.1"/>
    <property type="molecule type" value="Genomic_DNA"/>
</dbReference>
<proteinExistence type="predicted"/>
<evidence type="ECO:0000313" key="2">
    <source>
        <dbReference type="EMBL" id="GJJ13517.1"/>
    </source>
</evidence>
<dbReference type="AlphaFoldDB" id="A0AAV5AFU6"/>
<protein>
    <submittedName>
        <fullName evidence="2">Uncharacterized protein</fullName>
    </submittedName>
</protein>
<dbReference type="Proteomes" id="UP001050691">
    <property type="component" value="Unassembled WGS sequence"/>
</dbReference>
<accession>A0AAV5AFU6</accession>
<feature type="region of interest" description="Disordered" evidence="1">
    <location>
        <begin position="11"/>
        <end position="33"/>
    </location>
</feature>
<name>A0AAV5AFU6_9AGAM</name>
<evidence type="ECO:0000256" key="1">
    <source>
        <dbReference type="SAM" id="MobiDB-lite"/>
    </source>
</evidence>
<sequence length="203" mass="22469">MLLPQFPVWYGDDDRPNAPENPRISPLPTARFGGAIVPPTDGTVSISSAMTAPLPQGASASRYPSFAILHIDAEVVFDPDCPAVFEGLQDQNFHDAIRMLLDVAQRDIYQQAPIAFARHSHLQSLRCIAASGDYWQHALIERTNIPRNIYENVGLKGAYPGDANFVGADRCMQDLPATPTTSSPFFATIQYYSCFCYARRLFN</sequence>